<dbReference type="AlphaFoldDB" id="A0A7C8I1S7"/>
<gene>
    <name evidence="2" type="ORF">BDV95DRAFT_116263</name>
</gene>
<feature type="region of interest" description="Disordered" evidence="1">
    <location>
        <begin position="1"/>
        <end position="20"/>
    </location>
</feature>
<evidence type="ECO:0000313" key="2">
    <source>
        <dbReference type="EMBL" id="KAF2868569.1"/>
    </source>
</evidence>
<dbReference type="Proteomes" id="UP000481861">
    <property type="component" value="Unassembled WGS sequence"/>
</dbReference>
<proteinExistence type="predicted"/>
<protein>
    <submittedName>
        <fullName evidence="2">Uncharacterized protein</fullName>
    </submittedName>
</protein>
<organism evidence="2 3">
    <name type="scientific">Massariosphaeria phaeospora</name>
    <dbReference type="NCBI Taxonomy" id="100035"/>
    <lineage>
        <taxon>Eukaryota</taxon>
        <taxon>Fungi</taxon>
        <taxon>Dikarya</taxon>
        <taxon>Ascomycota</taxon>
        <taxon>Pezizomycotina</taxon>
        <taxon>Dothideomycetes</taxon>
        <taxon>Pleosporomycetidae</taxon>
        <taxon>Pleosporales</taxon>
        <taxon>Pleosporales incertae sedis</taxon>
        <taxon>Massariosphaeria</taxon>
    </lineage>
</organism>
<sequence>MFKGEFYQAHSPTENPPKQSKIAARRAKSLGFVCEIHANPRRLFPPCGCCSAMCGVAPPAIEPREASSPSPSLRHRPVVVYPFVVIAALDSLRQQIAI</sequence>
<evidence type="ECO:0000313" key="3">
    <source>
        <dbReference type="Proteomes" id="UP000481861"/>
    </source>
</evidence>
<keyword evidence="3" id="KW-1185">Reference proteome</keyword>
<evidence type="ECO:0000256" key="1">
    <source>
        <dbReference type="SAM" id="MobiDB-lite"/>
    </source>
</evidence>
<reference evidence="2 3" key="1">
    <citation type="submission" date="2020-01" db="EMBL/GenBank/DDBJ databases">
        <authorList>
            <consortium name="DOE Joint Genome Institute"/>
            <person name="Haridas S."/>
            <person name="Albert R."/>
            <person name="Binder M."/>
            <person name="Bloem J."/>
            <person name="Labutti K."/>
            <person name="Salamov A."/>
            <person name="Andreopoulos B."/>
            <person name="Baker S.E."/>
            <person name="Barry K."/>
            <person name="Bills G."/>
            <person name="Bluhm B.H."/>
            <person name="Cannon C."/>
            <person name="Castanera R."/>
            <person name="Culley D.E."/>
            <person name="Daum C."/>
            <person name="Ezra D."/>
            <person name="Gonzalez J.B."/>
            <person name="Henrissat B."/>
            <person name="Kuo A."/>
            <person name="Liang C."/>
            <person name="Lipzen A."/>
            <person name="Lutzoni F."/>
            <person name="Magnuson J."/>
            <person name="Mondo S."/>
            <person name="Nolan M."/>
            <person name="Ohm R."/>
            <person name="Pangilinan J."/>
            <person name="Park H.-J.H."/>
            <person name="Ramirez L."/>
            <person name="Alfaro M."/>
            <person name="Sun H."/>
            <person name="Tritt A."/>
            <person name="Yoshinaga Y."/>
            <person name="Zwiers L.-H.L."/>
            <person name="Turgeon B.G."/>
            <person name="Goodwin S.B."/>
            <person name="Spatafora J.W."/>
            <person name="Crous P.W."/>
            <person name="Grigoriev I.V."/>
        </authorList>
    </citation>
    <scope>NUCLEOTIDE SEQUENCE [LARGE SCALE GENOMIC DNA]</scope>
    <source>
        <strain evidence="2 3">CBS 611.86</strain>
    </source>
</reference>
<dbReference type="EMBL" id="JAADJZ010000018">
    <property type="protein sequence ID" value="KAF2868569.1"/>
    <property type="molecule type" value="Genomic_DNA"/>
</dbReference>
<accession>A0A7C8I1S7</accession>
<name>A0A7C8I1S7_9PLEO</name>
<comment type="caution">
    <text evidence="2">The sequence shown here is derived from an EMBL/GenBank/DDBJ whole genome shotgun (WGS) entry which is preliminary data.</text>
</comment>